<dbReference type="Pfam" id="PF00561">
    <property type="entry name" value="Abhydrolase_1"/>
    <property type="match status" value="1"/>
</dbReference>
<feature type="domain" description="Peptidase S33 tripeptidyl aminopeptidase-like C-terminal" evidence="4">
    <location>
        <begin position="444"/>
        <end position="546"/>
    </location>
</feature>
<evidence type="ECO:0000259" key="4">
    <source>
        <dbReference type="Pfam" id="PF08386"/>
    </source>
</evidence>
<dbReference type="Gene3D" id="3.40.50.1820">
    <property type="entry name" value="alpha/beta hydrolase"/>
    <property type="match status" value="1"/>
</dbReference>
<dbReference type="GO" id="GO:0016787">
    <property type="term" value="F:hydrolase activity"/>
    <property type="evidence" value="ECO:0007669"/>
    <property type="project" value="UniProtKB-KW"/>
</dbReference>
<evidence type="ECO:0000259" key="3">
    <source>
        <dbReference type="Pfam" id="PF00561"/>
    </source>
</evidence>
<organism evidence="5 6">
    <name type="scientific">Sphaerobolus stellatus (strain SS14)</name>
    <dbReference type="NCBI Taxonomy" id="990650"/>
    <lineage>
        <taxon>Eukaryota</taxon>
        <taxon>Fungi</taxon>
        <taxon>Dikarya</taxon>
        <taxon>Basidiomycota</taxon>
        <taxon>Agaricomycotina</taxon>
        <taxon>Agaricomycetes</taxon>
        <taxon>Phallomycetidae</taxon>
        <taxon>Geastrales</taxon>
        <taxon>Sphaerobolaceae</taxon>
        <taxon>Sphaerobolus</taxon>
    </lineage>
</organism>
<dbReference type="SUPFAM" id="SSF53474">
    <property type="entry name" value="alpha/beta-Hydrolases"/>
    <property type="match status" value="1"/>
</dbReference>
<gene>
    <name evidence="5" type="ORF">M422DRAFT_252838</name>
</gene>
<dbReference type="InterPro" id="IPR029058">
    <property type="entry name" value="AB_hydrolase_fold"/>
</dbReference>
<name>A0A0C9ULP4_SPHS4</name>
<dbReference type="InterPro" id="IPR000073">
    <property type="entry name" value="AB_hydrolase_1"/>
</dbReference>
<comment type="similarity">
    <text evidence="1">Belongs to the peptidase S33 family.</text>
</comment>
<dbReference type="HOGENOM" id="CLU_013364_5_2_1"/>
<accession>A0A0C9ULP4</accession>
<evidence type="ECO:0000313" key="6">
    <source>
        <dbReference type="Proteomes" id="UP000054279"/>
    </source>
</evidence>
<keyword evidence="2" id="KW-0378">Hydrolase</keyword>
<proteinExistence type="inferred from homology"/>
<evidence type="ECO:0008006" key="7">
    <source>
        <dbReference type="Google" id="ProtNLM"/>
    </source>
</evidence>
<dbReference type="EMBL" id="KN837120">
    <property type="protein sequence ID" value="KIJ43913.1"/>
    <property type="molecule type" value="Genomic_DNA"/>
</dbReference>
<sequence>MASFIHEKQGLSEIGYHEVESMGRRRRRPMIWTIFAFSLMALGLRHCWSFSGGSESQADVKFDWDKVIPSPKLEWHPCAENRECARFEVPMYYTDSSGEKFAVALIRVKAKVSPDSKAYRGPILFNPGGPGGSGVILIDAIGENMQRLLGEEYDIIGFDPRGIGRTTPRISLFNDDFERAFWEHDALNVVSASSDSLAREYARSYVTGQLAVNKVNHIAQYVGTALVARDMLSITRAHGRDKLQYWGFSYGTVLGATFAAMFPNNVGRIILDGVVEFSDYYEGLWFSNLVDTDSILDIWYDECVAAGPACPMHDSSSEAISERVHNIFRGLRDQPLPVINGSIYGVLEYGDVKLSLFRVLYQPFTYLLPFTKALAALEVGDGLPMFSLIKREEWETAPRCNKDPRIELRFAESGAPIACGDGLGAGRDLQSISKHLEELFEHSVFADVWTAMIRMRCIGWDIVTKDRYEGSFNTTTSFPLLIIGNTADPVTPLMAAKKAAAGFSNSTLLTVNTPGHCSLSGTSPAASKYIRNYFRDGTFPPEGTVCEVEDRLFGPKKDLVTGLSVEDQEIVEAARAISAKARVGLLF</sequence>
<dbReference type="OrthoDB" id="425534at2759"/>
<keyword evidence="6" id="KW-1185">Reference proteome</keyword>
<dbReference type="PANTHER" id="PTHR43248">
    <property type="entry name" value="2-SUCCINYL-6-HYDROXY-2,4-CYCLOHEXADIENE-1-CARBOXYLATE SYNTHASE"/>
    <property type="match status" value="1"/>
</dbReference>
<evidence type="ECO:0000313" key="5">
    <source>
        <dbReference type="EMBL" id="KIJ43913.1"/>
    </source>
</evidence>
<reference evidence="5 6" key="1">
    <citation type="submission" date="2014-06" db="EMBL/GenBank/DDBJ databases">
        <title>Evolutionary Origins and Diversification of the Mycorrhizal Mutualists.</title>
        <authorList>
            <consortium name="DOE Joint Genome Institute"/>
            <consortium name="Mycorrhizal Genomics Consortium"/>
            <person name="Kohler A."/>
            <person name="Kuo A."/>
            <person name="Nagy L.G."/>
            <person name="Floudas D."/>
            <person name="Copeland A."/>
            <person name="Barry K.W."/>
            <person name="Cichocki N."/>
            <person name="Veneault-Fourrey C."/>
            <person name="LaButti K."/>
            <person name="Lindquist E.A."/>
            <person name="Lipzen A."/>
            <person name="Lundell T."/>
            <person name="Morin E."/>
            <person name="Murat C."/>
            <person name="Riley R."/>
            <person name="Ohm R."/>
            <person name="Sun H."/>
            <person name="Tunlid A."/>
            <person name="Henrissat B."/>
            <person name="Grigoriev I.V."/>
            <person name="Hibbett D.S."/>
            <person name="Martin F."/>
        </authorList>
    </citation>
    <scope>NUCLEOTIDE SEQUENCE [LARGE SCALE GENOMIC DNA]</scope>
    <source>
        <strain evidence="5 6">SS14</strain>
    </source>
</reference>
<dbReference type="Pfam" id="PF08386">
    <property type="entry name" value="Abhydrolase_4"/>
    <property type="match status" value="1"/>
</dbReference>
<dbReference type="InterPro" id="IPR051601">
    <property type="entry name" value="Serine_prot/Carboxylest_S33"/>
</dbReference>
<protein>
    <recommendedName>
        <fullName evidence="7">AB hydrolase-1 domain-containing protein</fullName>
    </recommendedName>
</protein>
<dbReference type="Proteomes" id="UP000054279">
    <property type="component" value="Unassembled WGS sequence"/>
</dbReference>
<dbReference type="InterPro" id="IPR013595">
    <property type="entry name" value="Pept_S33_TAP-like_C"/>
</dbReference>
<dbReference type="PANTHER" id="PTHR43248:SF25">
    <property type="entry name" value="AB HYDROLASE-1 DOMAIN-CONTAINING PROTEIN-RELATED"/>
    <property type="match status" value="1"/>
</dbReference>
<evidence type="ECO:0000256" key="2">
    <source>
        <dbReference type="ARBA" id="ARBA00022801"/>
    </source>
</evidence>
<dbReference type="AlphaFoldDB" id="A0A0C9ULP4"/>
<feature type="domain" description="AB hydrolase-1" evidence="3">
    <location>
        <begin position="122"/>
        <end position="274"/>
    </location>
</feature>
<evidence type="ECO:0000256" key="1">
    <source>
        <dbReference type="ARBA" id="ARBA00010088"/>
    </source>
</evidence>